<feature type="domain" description="Penicillin-binding protein dimerisation" evidence="11">
    <location>
        <begin position="40"/>
        <end position="209"/>
    </location>
</feature>
<dbReference type="Gene3D" id="3.40.710.10">
    <property type="entry name" value="DD-peptidase/beta-lactamase superfamily"/>
    <property type="match status" value="1"/>
</dbReference>
<dbReference type="GO" id="GO:0009252">
    <property type="term" value="P:peptidoglycan biosynthetic process"/>
    <property type="evidence" value="ECO:0007669"/>
    <property type="project" value="UniProtKB-KW"/>
</dbReference>
<dbReference type="InterPro" id="IPR001460">
    <property type="entry name" value="PCN-bd_Tpept"/>
</dbReference>
<reference evidence="12" key="1">
    <citation type="submission" date="2018-05" db="EMBL/GenBank/DDBJ databases">
        <authorList>
            <person name="Lanie J.A."/>
            <person name="Ng W.-L."/>
            <person name="Kazmierczak K.M."/>
            <person name="Andrzejewski T.M."/>
            <person name="Davidsen T.M."/>
            <person name="Wayne K.J."/>
            <person name="Tettelin H."/>
            <person name="Glass J.I."/>
            <person name="Rusch D."/>
            <person name="Podicherti R."/>
            <person name="Tsui H.-C.T."/>
            <person name="Winkler M.E."/>
        </authorList>
    </citation>
    <scope>NUCLEOTIDE SEQUENCE</scope>
</reference>
<feature type="domain" description="Penicillin-binding protein transpeptidase" evidence="10">
    <location>
        <begin position="242"/>
        <end position="343"/>
    </location>
</feature>
<proteinExistence type="predicted"/>
<gene>
    <name evidence="12" type="ORF">METZ01_LOCUS177212</name>
</gene>
<accession>A0A382CDX7</accession>
<dbReference type="SUPFAM" id="SSF56519">
    <property type="entry name" value="Penicillin binding protein dimerisation domain"/>
    <property type="match status" value="1"/>
</dbReference>
<dbReference type="InterPro" id="IPR050515">
    <property type="entry name" value="Beta-lactam/transpept"/>
</dbReference>
<comment type="subcellular location">
    <subcellularLocation>
        <location evidence="2">Cell membrane</location>
    </subcellularLocation>
    <subcellularLocation>
        <location evidence="1">Membrane</location>
        <topology evidence="1">Single-pass membrane protein</topology>
    </subcellularLocation>
</comment>
<feature type="non-terminal residue" evidence="12">
    <location>
        <position position="347"/>
    </location>
</feature>
<evidence type="ECO:0000256" key="4">
    <source>
        <dbReference type="ARBA" id="ARBA00022692"/>
    </source>
</evidence>
<dbReference type="GO" id="GO:0008658">
    <property type="term" value="F:penicillin binding"/>
    <property type="evidence" value="ECO:0007669"/>
    <property type="project" value="InterPro"/>
</dbReference>
<keyword evidence="7" id="KW-1133">Transmembrane helix</keyword>
<dbReference type="Gene3D" id="3.90.1310.10">
    <property type="entry name" value="Penicillin-binding protein 2a (Domain 2)"/>
    <property type="match status" value="1"/>
</dbReference>
<evidence type="ECO:0000259" key="10">
    <source>
        <dbReference type="Pfam" id="PF00905"/>
    </source>
</evidence>
<evidence type="ECO:0000256" key="8">
    <source>
        <dbReference type="ARBA" id="ARBA00023136"/>
    </source>
</evidence>
<keyword evidence="8" id="KW-0472">Membrane</keyword>
<keyword evidence="9" id="KW-0961">Cell wall biogenesis/degradation</keyword>
<dbReference type="InterPro" id="IPR012338">
    <property type="entry name" value="Beta-lactam/transpept-like"/>
</dbReference>
<evidence type="ECO:0000256" key="9">
    <source>
        <dbReference type="ARBA" id="ARBA00023316"/>
    </source>
</evidence>
<dbReference type="Pfam" id="PF00905">
    <property type="entry name" value="Transpeptidase"/>
    <property type="match status" value="1"/>
</dbReference>
<keyword evidence="5" id="KW-0133">Cell shape</keyword>
<keyword evidence="4" id="KW-0812">Transmembrane</keyword>
<name>A0A382CDX7_9ZZZZ</name>
<keyword evidence="3" id="KW-1003">Cell membrane</keyword>
<dbReference type="GO" id="GO:0005886">
    <property type="term" value="C:plasma membrane"/>
    <property type="evidence" value="ECO:0007669"/>
    <property type="project" value="UniProtKB-SubCell"/>
</dbReference>
<dbReference type="EMBL" id="UINC01034082">
    <property type="protein sequence ID" value="SVB24358.1"/>
    <property type="molecule type" value="Genomic_DNA"/>
</dbReference>
<evidence type="ECO:0000256" key="6">
    <source>
        <dbReference type="ARBA" id="ARBA00022984"/>
    </source>
</evidence>
<dbReference type="SUPFAM" id="SSF56601">
    <property type="entry name" value="beta-lactamase/transpeptidase-like"/>
    <property type="match status" value="1"/>
</dbReference>
<evidence type="ECO:0000256" key="2">
    <source>
        <dbReference type="ARBA" id="ARBA00004236"/>
    </source>
</evidence>
<evidence type="ECO:0000313" key="12">
    <source>
        <dbReference type="EMBL" id="SVB24358.1"/>
    </source>
</evidence>
<dbReference type="GO" id="GO:0071972">
    <property type="term" value="F:peptidoglycan L,D-transpeptidase activity"/>
    <property type="evidence" value="ECO:0007669"/>
    <property type="project" value="TreeGrafter"/>
</dbReference>
<feature type="non-terminal residue" evidence="12">
    <location>
        <position position="1"/>
    </location>
</feature>
<dbReference type="AlphaFoldDB" id="A0A382CDX7"/>
<evidence type="ECO:0000256" key="7">
    <source>
        <dbReference type="ARBA" id="ARBA00022989"/>
    </source>
</evidence>
<dbReference type="GO" id="GO:0008360">
    <property type="term" value="P:regulation of cell shape"/>
    <property type="evidence" value="ECO:0007669"/>
    <property type="project" value="UniProtKB-KW"/>
</dbReference>
<dbReference type="InterPro" id="IPR005311">
    <property type="entry name" value="PBP_dimer"/>
</dbReference>
<sequence>LTKLSVFSIVGWRLFNIQVTNSGKYRTLSKNNQINIEILYPLRGDIKDRKEKIIATNIKVFDLYVIPEKTSDLVLTLNNLSKFIDFNFKQKREIIQLSKKIKKFEKIKIIENLDWKTLELIEANKNYLAGLELIQDSQRVYPESQYFSHILGYVNQPSKKDLHLPYILKMPKLNIGQQGLEKFFNENLIGKAGSREIEVNSSGRTIREISKQMSTKGDDMTLTFDVRLQKYLHKQLSNHRAGSIVVIDIASGDILSMASVPTYDSNLIIKKPNYDYWQELLNNPLSPLTDRSIQGVYAPGSTFKMIVAIAALKHKIINTKNEFFCNGKISFGDRFFHCWKTKGHGEM</sequence>
<evidence type="ECO:0008006" key="13">
    <source>
        <dbReference type="Google" id="ProtNLM"/>
    </source>
</evidence>
<dbReference type="PANTHER" id="PTHR30627">
    <property type="entry name" value="PEPTIDOGLYCAN D,D-TRANSPEPTIDASE"/>
    <property type="match status" value="1"/>
</dbReference>
<evidence type="ECO:0000259" key="11">
    <source>
        <dbReference type="Pfam" id="PF03717"/>
    </source>
</evidence>
<evidence type="ECO:0000256" key="3">
    <source>
        <dbReference type="ARBA" id="ARBA00022475"/>
    </source>
</evidence>
<dbReference type="Pfam" id="PF03717">
    <property type="entry name" value="PBP_dimer"/>
    <property type="match status" value="1"/>
</dbReference>
<dbReference type="GO" id="GO:0071555">
    <property type="term" value="P:cell wall organization"/>
    <property type="evidence" value="ECO:0007669"/>
    <property type="project" value="UniProtKB-KW"/>
</dbReference>
<protein>
    <recommendedName>
        <fullName evidence="13">Penicillin-binding protein 2</fullName>
    </recommendedName>
</protein>
<evidence type="ECO:0000256" key="1">
    <source>
        <dbReference type="ARBA" id="ARBA00004167"/>
    </source>
</evidence>
<dbReference type="InterPro" id="IPR036138">
    <property type="entry name" value="PBP_dimer_sf"/>
</dbReference>
<keyword evidence="6" id="KW-0573">Peptidoglycan synthesis</keyword>
<organism evidence="12">
    <name type="scientific">marine metagenome</name>
    <dbReference type="NCBI Taxonomy" id="408172"/>
    <lineage>
        <taxon>unclassified sequences</taxon>
        <taxon>metagenomes</taxon>
        <taxon>ecological metagenomes</taxon>
    </lineage>
</organism>
<evidence type="ECO:0000256" key="5">
    <source>
        <dbReference type="ARBA" id="ARBA00022960"/>
    </source>
</evidence>
<dbReference type="PANTHER" id="PTHR30627:SF2">
    <property type="entry name" value="PEPTIDOGLYCAN D,D-TRANSPEPTIDASE MRDA"/>
    <property type="match status" value="1"/>
</dbReference>